<evidence type="ECO:0000313" key="4">
    <source>
        <dbReference type="Proteomes" id="UP000182248"/>
    </source>
</evidence>
<protein>
    <recommendedName>
        <fullName evidence="2">CBU-0592-like domain-containing protein</fullName>
    </recommendedName>
</protein>
<organism evidence="3 4">
    <name type="scientific">Sinomicrobium oceani</name>
    <dbReference type="NCBI Taxonomy" id="1150368"/>
    <lineage>
        <taxon>Bacteria</taxon>
        <taxon>Pseudomonadati</taxon>
        <taxon>Bacteroidota</taxon>
        <taxon>Flavobacteriia</taxon>
        <taxon>Flavobacteriales</taxon>
        <taxon>Flavobacteriaceae</taxon>
        <taxon>Sinomicrobium</taxon>
    </lineage>
</organism>
<name>A0A1K1RLW1_9FLAO</name>
<keyword evidence="4" id="KW-1185">Reference proteome</keyword>
<dbReference type="EMBL" id="FPJE01000028">
    <property type="protein sequence ID" value="SFW72787.1"/>
    <property type="molecule type" value="Genomic_DNA"/>
</dbReference>
<sequence length="81" mass="9049">MSLYTITGWVGALLFIAAYFMLSIRVISAEKPFYHYLNAAGGVCLVVHALHLSDLPNVAVNMVWTGIAMLAVYRISRDFRK</sequence>
<feature type="domain" description="CBU-0592-like" evidence="2">
    <location>
        <begin position="4"/>
        <end position="77"/>
    </location>
</feature>
<feature type="transmembrane region" description="Helical" evidence="1">
    <location>
        <begin position="33"/>
        <end position="52"/>
    </location>
</feature>
<feature type="transmembrane region" description="Helical" evidence="1">
    <location>
        <begin position="58"/>
        <end position="76"/>
    </location>
</feature>
<dbReference type="RefSeq" id="WP_072318966.1">
    <property type="nucleotide sequence ID" value="NZ_FPJE01000028.1"/>
</dbReference>
<evidence type="ECO:0000256" key="1">
    <source>
        <dbReference type="SAM" id="Phobius"/>
    </source>
</evidence>
<dbReference type="OrthoDB" id="826808at2"/>
<evidence type="ECO:0000259" key="2">
    <source>
        <dbReference type="Pfam" id="PF26604"/>
    </source>
</evidence>
<keyword evidence="1" id="KW-1133">Transmembrane helix</keyword>
<keyword evidence="1" id="KW-0812">Transmembrane</keyword>
<proteinExistence type="predicted"/>
<evidence type="ECO:0000313" key="3">
    <source>
        <dbReference type="EMBL" id="SFW72787.1"/>
    </source>
</evidence>
<dbReference type="InterPro" id="IPR058058">
    <property type="entry name" value="CBU_0592-like"/>
</dbReference>
<accession>A0A1K1RLW1</accession>
<gene>
    <name evidence="3" type="ORF">SAMN02927921_03722</name>
</gene>
<dbReference type="AlphaFoldDB" id="A0A1K1RLW1"/>
<dbReference type="NCBIfam" id="NF047864">
    <property type="entry name" value="CBU_0592_membra"/>
    <property type="match status" value="1"/>
</dbReference>
<reference evidence="3 4" key="1">
    <citation type="submission" date="2016-11" db="EMBL/GenBank/DDBJ databases">
        <authorList>
            <person name="Jaros S."/>
            <person name="Januszkiewicz K."/>
            <person name="Wedrychowicz H."/>
        </authorList>
    </citation>
    <scope>NUCLEOTIDE SEQUENCE [LARGE SCALE GENOMIC DNA]</scope>
    <source>
        <strain evidence="3 4">CGMCC 1.12145</strain>
    </source>
</reference>
<dbReference type="Proteomes" id="UP000182248">
    <property type="component" value="Unassembled WGS sequence"/>
</dbReference>
<keyword evidence="1" id="KW-0472">Membrane</keyword>
<feature type="transmembrane region" description="Helical" evidence="1">
    <location>
        <begin position="6"/>
        <end position="26"/>
    </location>
</feature>
<dbReference type="Pfam" id="PF26604">
    <property type="entry name" value="CBU_0592"/>
    <property type="match status" value="1"/>
</dbReference>
<dbReference type="STRING" id="1150368.SAMN02927921_03722"/>